<feature type="compositionally biased region" description="Polar residues" evidence="1">
    <location>
        <begin position="141"/>
        <end position="152"/>
    </location>
</feature>
<reference evidence="2" key="1">
    <citation type="journal article" date="2021" name="New Phytol.">
        <title>Evolutionary innovations through gain and loss of genes in the ectomycorrhizal Boletales.</title>
        <authorList>
            <person name="Wu G."/>
            <person name="Miyauchi S."/>
            <person name="Morin E."/>
            <person name="Kuo A."/>
            <person name="Drula E."/>
            <person name="Varga T."/>
            <person name="Kohler A."/>
            <person name="Feng B."/>
            <person name="Cao Y."/>
            <person name="Lipzen A."/>
            <person name="Daum C."/>
            <person name="Hundley H."/>
            <person name="Pangilinan J."/>
            <person name="Johnson J."/>
            <person name="Barry K."/>
            <person name="LaButti K."/>
            <person name="Ng V."/>
            <person name="Ahrendt S."/>
            <person name="Min B."/>
            <person name="Choi I.G."/>
            <person name="Park H."/>
            <person name="Plett J.M."/>
            <person name="Magnuson J."/>
            <person name="Spatafora J.W."/>
            <person name="Nagy L.G."/>
            <person name="Henrissat B."/>
            <person name="Grigoriev I.V."/>
            <person name="Yang Z.L."/>
            <person name="Xu J."/>
            <person name="Martin F.M."/>
        </authorList>
    </citation>
    <scope>NUCLEOTIDE SEQUENCE</scope>
    <source>
        <strain evidence="2">KKN 215</strain>
    </source>
</reference>
<evidence type="ECO:0000256" key="1">
    <source>
        <dbReference type="SAM" id="MobiDB-lite"/>
    </source>
</evidence>
<feature type="compositionally biased region" description="Polar residues" evidence="1">
    <location>
        <begin position="207"/>
        <end position="228"/>
    </location>
</feature>
<dbReference type="PROSITE" id="PS51257">
    <property type="entry name" value="PROKAR_LIPOPROTEIN"/>
    <property type="match status" value="1"/>
</dbReference>
<feature type="compositionally biased region" description="Polar residues" evidence="1">
    <location>
        <begin position="125"/>
        <end position="134"/>
    </location>
</feature>
<evidence type="ECO:0000313" key="3">
    <source>
        <dbReference type="Proteomes" id="UP000813824"/>
    </source>
</evidence>
<accession>A0A8K0XP29</accession>
<dbReference type="Proteomes" id="UP000813824">
    <property type="component" value="Unassembled WGS sequence"/>
</dbReference>
<organism evidence="2 3">
    <name type="scientific">Cristinia sonorae</name>
    <dbReference type="NCBI Taxonomy" id="1940300"/>
    <lineage>
        <taxon>Eukaryota</taxon>
        <taxon>Fungi</taxon>
        <taxon>Dikarya</taxon>
        <taxon>Basidiomycota</taxon>
        <taxon>Agaricomycotina</taxon>
        <taxon>Agaricomycetes</taxon>
        <taxon>Agaricomycetidae</taxon>
        <taxon>Agaricales</taxon>
        <taxon>Pleurotineae</taxon>
        <taxon>Stephanosporaceae</taxon>
        <taxon>Cristinia</taxon>
    </lineage>
</organism>
<protein>
    <submittedName>
        <fullName evidence="2">Uncharacterized protein</fullName>
    </submittedName>
</protein>
<feature type="compositionally biased region" description="Polar residues" evidence="1">
    <location>
        <begin position="178"/>
        <end position="188"/>
    </location>
</feature>
<name>A0A8K0XP29_9AGAR</name>
<evidence type="ECO:0000313" key="2">
    <source>
        <dbReference type="EMBL" id="KAH8096956.1"/>
    </source>
</evidence>
<proteinExistence type="predicted"/>
<dbReference type="AlphaFoldDB" id="A0A8K0XP29"/>
<dbReference type="EMBL" id="JAEVFJ010000021">
    <property type="protein sequence ID" value="KAH8096956.1"/>
    <property type="molecule type" value="Genomic_DNA"/>
</dbReference>
<feature type="compositionally biased region" description="Basic and acidic residues" evidence="1">
    <location>
        <begin position="157"/>
        <end position="170"/>
    </location>
</feature>
<comment type="caution">
    <text evidence="2">The sequence shown here is derived from an EMBL/GenBank/DDBJ whole genome shotgun (WGS) entry which is preliminary data.</text>
</comment>
<gene>
    <name evidence="2" type="ORF">BXZ70DRAFT_1030861</name>
</gene>
<sequence>MSELRIILDTVISAKPHHNIGFTPSVLYYGMISCKQSNSSLASARMRQDVGRMSIPPVEYLPSPPRTMGMAARAPPPSPYGSLTRIPQHPSQSLSTRPSPIPHPTPSPSDIHTRRNDPRAYAIPSATQPVSSPMSPELTRTPESLCQGSSCTRSRMRRPESSEPLDRAERGIPIPNAGRQQLPPQSSPEFRKGSPNGFGRRHRGSFTDHSASSPRQFTAMTTQDSSGSRGRRLFEPGPEIPLSPDDVYRLYRD</sequence>
<keyword evidence="3" id="KW-1185">Reference proteome</keyword>
<feature type="region of interest" description="Disordered" evidence="1">
    <location>
        <begin position="67"/>
        <end position="253"/>
    </location>
</feature>